<feature type="transmembrane region" description="Helical" evidence="7">
    <location>
        <begin position="168"/>
        <end position="188"/>
    </location>
</feature>
<dbReference type="Proteomes" id="UP000192739">
    <property type="component" value="Unassembled WGS sequence"/>
</dbReference>
<comment type="subcellular location">
    <subcellularLocation>
        <location evidence="1 7">Cell membrane</location>
        <topology evidence="1 7">Multi-pass membrane protein</topology>
    </subcellularLocation>
</comment>
<dbReference type="Pfam" id="PF09335">
    <property type="entry name" value="VTT_dom"/>
    <property type="match status" value="1"/>
</dbReference>
<evidence type="ECO:0000259" key="8">
    <source>
        <dbReference type="Pfam" id="PF09335"/>
    </source>
</evidence>
<dbReference type="AlphaFoldDB" id="A0A1E3SJW2"/>
<proteinExistence type="inferred from homology"/>
<evidence type="ECO:0000256" key="1">
    <source>
        <dbReference type="ARBA" id="ARBA00004651"/>
    </source>
</evidence>
<sequence length="208" mass="22648">MFDSLLDTLGRSWWEYPLVLAICGFDAVIPVLPSETVLLTAGILAADGSMVLALVIGMAAIGGFLGDNLAYAIGNSADERVHRWFARGRKRKARLEWAQRELDRHGGPLVMVARFVPGGRTATTVSCGMLDFPYRTFLVFDAIGSVLWATLNTGIGFVGGHAFEDRPFVAFAVSFTVALALGGSIELFRRMRRQTRAQQARAESPAQL</sequence>
<comment type="similarity">
    <text evidence="2 7">Belongs to the DedA family.</text>
</comment>
<evidence type="ECO:0000256" key="3">
    <source>
        <dbReference type="ARBA" id="ARBA00022475"/>
    </source>
</evidence>
<evidence type="ECO:0000256" key="6">
    <source>
        <dbReference type="ARBA" id="ARBA00023136"/>
    </source>
</evidence>
<comment type="caution">
    <text evidence="9">The sequence shown here is derived from an EMBL/GenBank/DDBJ whole genome shotgun (WGS) entry which is preliminary data.</text>
</comment>
<dbReference type="EMBL" id="MVHT01000087">
    <property type="protein sequence ID" value="ORA96796.1"/>
    <property type="molecule type" value="Genomic_DNA"/>
</dbReference>
<evidence type="ECO:0000256" key="7">
    <source>
        <dbReference type="RuleBase" id="RU367016"/>
    </source>
</evidence>
<evidence type="ECO:0000256" key="5">
    <source>
        <dbReference type="ARBA" id="ARBA00022989"/>
    </source>
</evidence>
<accession>A0A1E3SJW2</accession>
<feature type="transmembrane region" description="Helical" evidence="7">
    <location>
        <begin position="38"/>
        <end position="65"/>
    </location>
</feature>
<feature type="transmembrane region" description="Helical" evidence="7">
    <location>
        <begin position="12"/>
        <end position="32"/>
    </location>
</feature>
<evidence type="ECO:0000313" key="10">
    <source>
        <dbReference type="Proteomes" id="UP000192739"/>
    </source>
</evidence>
<dbReference type="OrthoDB" id="9813426at2"/>
<feature type="domain" description="VTT" evidence="8">
    <location>
        <begin position="32"/>
        <end position="156"/>
    </location>
</feature>
<keyword evidence="6 7" id="KW-0472">Membrane</keyword>
<keyword evidence="10" id="KW-1185">Reference proteome</keyword>
<protein>
    <recommendedName>
        <fullName evidence="8">VTT domain-containing protein</fullName>
    </recommendedName>
</protein>
<evidence type="ECO:0000313" key="9">
    <source>
        <dbReference type="EMBL" id="ORA96796.1"/>
    </source>
</evidence>
<dbReference type="PANTHER" id="PTHR30353:SF0">
    <property type="entry name" value="TRANSMEMBRANE PROTEIN"/>
    <property type="match status" value="1"/>
</dbReference>
<keyword evidence="4 7" id="KW-0812">Transmembrane</keyword>
<keyword evidence="3 7" id="KW-1003">Cell membrane</keyword>
<gene>
    <name evidence="9" type="ORF">BST27_24225</name>
</gene>
<dbReference type="RefSeq" id="WP_069418006.1">
    <property type="nucleotide sequence ID" value="NZ_CBCRZH010000014.1"/>
</dbReference>
<dbReference type="GO" id="GO:0005886">
    <property type="term" value="C:plasma membrane"/>
    <property type="evidence" value="ECO:0007669"/>
    <property type="project" value="UniProtKB-SubCell"/>
</dbReference>
<name>A0A1E3SJW2_MYCIE</name>
<reference evidence="9 10" key="1">
    <citation type="submission" date="2017-02" db="EMBL/GenBank/DDBJ databases">
        <title>The new phylogeny of genus Mycobacterium.</title>
        <authorList>
            <person name="Tortoli E."/>
            <person name="Trovato A."/>
            <person name="Cirillo D.M."/>
        </authorList>
    </citation>
    <scope>NUCLEOTIDE SEQUENCE [LARGE SCALE GENOMIC DNA]</scope>
    <source>
        <strain evidence="9 10">DSM 44049</strain>
    </source>
</reference>
<evidence type="ECO:0000256" key="2">
    <source>
        <dbReference type="ARBA" id="ARBA00010792"/>
    </source>
</evidence>
<dbReference type="InterPro" id="IPR032818">
    <property type="entry name" value="DedA-like"/>
</dbReference>
<dbReference type="PANTHER" id="PTHR30353">
    <property type="entry name" value="INNER MEMBRANE PROTEIN DEDA-RELATED"/>
    <property type="match status" value="1"/>
</dbReference>
<keyword evidence="5 7" id="KW-1133">Transmembrane helix</keyword>
<organism evidence="9 10">
    <name type="scientific">Mycobacterium intermedium</name>
    <dbReference type="NCBI Taxonomy" id="28445"/>
    <lineage>
        <taxon>Bacteria</taxon>
        <taxon>Bacillati</taxon>
        <taxon>Actinomycetota</taxon>
        <taxon>Actinomycetes</taxon>
        <taxon>Mycobacteriales</taxon>
        <taxon>Mycobacteriaceae</taxon>
        <taxon>Mycobacterium</taxon>
        <taxon>Mycobacterium simiae complex</taxon>
    </lineage>
</organism>
<evidence type="ECO:0000256" key="4">
    <source>
        <dbReference type="ARBA" id="ARBA00022692"/>
    </source>
</evidence>
<dbReference type="InterPro" id="IPR032816">
    <property type="entry name" value="VTT_dom"/>
</dbReference>
<feature type="transmembrane region" description="Helical" evidence="7">
    <location>
        <begin position="138"/>
        <end position="162"/>
    </location>
</feature>